<evidence type="ECO:0000256" key="2">
    <source>
        <dbReference type="ARBA" id="ARBA00022729"/>
    </source>
</evidence>
<dbReference type="InterPro" id="IPR018097">
    <property type="entry name" value="EGF_Ca-bd_CS"/>
</dbReference>
<proteinExistence type="predicted"/>
<evidence type="ECO:0000256" key="4">
    <source>
        <dbReference type="ARBA" id="ARBA00023157"/>
    </source>
</evidence>
<dbReference type="Proteomes" id="UP000194236">
    <property type="component" value="Unassembled WGS sequence"/>
</dbReference>
<keyword evidence="3" id="KW-0677">Repeat</keyword>
<dbReference type="PANTHER" id="PTHR24050:SF28">
    <property type="entry name" value="UROMODULIN-LIKE"/>
    <property type="match status" value="1"/>
</dbReference>
<gene>
    <name evidence="7" type="ORF">BLA29_008415</name>
</gene>
<dbReference type="InterPro" id="IPR052235">
    <property type="entry name" value="Nephronectin_domain"/>
</dbReference>
<evidence type="ECO:0000259" key="6">
    <source>
        <dbReference type="SMART" id="SM00181"/>
    </source>
</evidence>
<reference evidence="7 8" key="1">
    <citation type="submission" date="2017-03" db="EMBL/GenBank/DDBJ databases">
        <title>Genome Survey of Euroglyphus maynei.</title>
        <authorList>
            <person name="Arlian L.G."/>
            <person name="Morgan M.S."/>
            <person name="Rider S.D."/>
        </authorList>
    </citation>
    <scope>NUCLEOTIDE SEQUENCE [LARGE SCALE GENOMIC DNA]</scope>
    <source>
        <strain evidence="7">Arlian Lab</strain>
        <tissue evidence="7">Whole body</tissue>
    </source>
</reference>
<dbReference type="SMART" id="SM00181">
    <property type="entry name" value="EGF"/>
    <property type="match status" value="3"/>
</dbReference>
<dbReference type="InterPro" id="IPR001881">
    <property type="entry name" value="EGF-like_Ca-bd_dom"/>
</dbReference>
<protein>
    <submittedName>
        <fullName evidence="7">Uncharacterized protein</fullName>
    </submittedName>
</protein>
<dbReference type="Gene3D" id="2.10.25.10">
    <property type="entry name" value="Laminin"/>
    <property type="match status" value="2"/>
</dbReference>
<keyword evidence="8" id="KW-1185">Reference proteome</keyword>
<organism evidence="7 8">
    <name type="scientific">Euroglyphus maynei</name>
    <name type="common">Mayne's house dust mite</name>
    <dbReference type="NCBI Taxonomy" id="6958"/>
    <lineage>
        <taxon>Eukaryota</taxon>
        <taxon>Metazoa</taxon>
        <taxon>Ecdysozoa</taxon>
        <taxon>Arthropoda</taxon>
        <taxon>Chelicerata</taxon>
        <taxon>Arachnida</taxon>
        <taxon>Acari</taxon>
        <taxon>Acariformes</taxon>
        <taxon>Sarcoptiformes</taxon>
        <taxon>Astigmata</taxon>
        <taxon>Psoroptidia</taxon>
        <taxon>Analgoidea</taxon>
        <taxon>Pyroglyphidae</taxon>
        <taxon>Pyroglyphinae</taxon>
        <taxon>Euroglyphus</taxon>
    </lineage>
</organism>
<dbReference type="InterPro" id="IPR009030">
    <property type="entry name" value="Growth_fac_rcpt_cys_sf"/>
</dbReference>
<accession>A0A1Y3AY32</accession>
<feature type="domain" description="EGF-like" evidence="6">
    <location>
        <begin position="114"/>
        <end position="157"/>
    </location>
</feature>
<feature type="domain" description="EGF-like" evidence="6">
    <location>
        <begin position="50"/>
        <end position="95"/>
    </location>
</feature>
<dbReference type="SMART" id="SM00179">
    <property type="entry name" value="EGF_CA"/>
    <property type="match status" value="2"/>
</dbReference>
<name>A0A1Y3AY32_EURMA</name>
<keyword evidence="2" id="KW-0732">Signal</keyword>
<evidence type="ECO:0000256" key="3">
    <source>
        <dbReference type="ARBA" id="ARBA00022737"/>
    </source>
</evidence>
<dbReference type="Pfam" id="PF07645">
    <property type="entry name" value="EGF_CA"/>
    <property type="match status" value="2"/>
</dbReference>
<feature type="non-terminal residue" evidence="7">
    <location>
        <position position="1"/>
    </location>
</feature>
<feature type="domain" description="EGF-like calcium-binding" evidence="5">
    <location>
        <begin position="47"/>
        <end position="95"/>
    </location>
</feature>
<evidence type="ECO:0000313" key="7">
    <source>
        <dbReference type="EMBL" id="OTF73419.1"/>
    </source>
</evidence>
<feature type="domain" description="EGF-like calcium-binding" evidence="5">
    <location>
        <begin position="1"/>
        <end position="46"/>
    </location>
</feature>
<evidence type="ECO:0000259" key="5">
    <source>
        <dbReference type="SMART" id="SM00179"/>
    </source>
</evidence>
<keyword evidence="1" id="KW-0245">EGF-like domain</keyword>
<dbReference type="InterPro" id="IPR049883">
    <property type="entry name" value="NOTCH1_EGF-like"/>
</dbReference>
<dbReference type="AlphaFoldDB" id="A0A1Y3AY32"/>
<evidence type="ECO:0000256" key="1">
    <source>
        <dbReference type="ARBA" id="ARBA00022536"/>
    </source>
</evidence>
<keyword evidence="4" id="KW-1015">Disulfide bond</keyword>
<dbReference type="SUPFAM" id="SSF57184">
    <property type="entry name" value="Growth factor receptor domain"/>
    <property type="match status" value="1"/>
</dbReference>
<dbReference type="InterPro" id="IPR000742">
    <property type="entry name" value="EGF"/>
</dbReference>
<feature type="domain" description="EGF-like" evidence="6">
    <location>
        <begin position="3"/>
        <end position="46"/>
    </location>
</feature>
<evidence type="ECO:0000313" key="8">
    <source>
        <dbReference type="Proteomes" id="UP000194236"/>
    </source>
</evidence>
<sequence>INECQIGTHTCHEALRCDNTIGSFLCVRVQDCGTGYTINADTYECDDIDECQLNIDHCGQDYRCRNTQGSFKCDRIRCPEGQALINGFCRRTNCEQSNMEFDYETGVCQPKKDPCSSNPCLPTERCLLQEDVDNDKFECVSLCSPGYRFNHNGGYCFGNEISIH</sequence>
<dbReference type="PROSITE" id="PS01187">
    <property type="entry name" value="EGF_CA"/>
    <property type="match status" value="1"/>
</dbReference>
<dbReference type="PANTHER" id="PTHR24050">
    <property type="entry name" value="PA14 DOMAIN-CONTAINING PROTEIN"/>
    <property type="match status" value="1"/>
</dbReference>
<dbReference type="OrthoDB" id="10022113at2759"/>
<dbReference type="GO" id="GO:0005509">
    <property type="term" value="F:calcium ion binding"/>
    <property type="evidence" value="ECO:0007669"/>
    <property type="project" value="InterPro"/>
</dbReference>
<comment type="caution">
    <text evidence="7">The sequence shown here is derived from an EMBL/GenBank/DDBJ whole genome shotgun (WGS) entry which is preliminary data.</text>
</comment>
<dbReference type="EMBL" id="MUJZ01051669">
    <property type="protein sequence ID" value="OTF73419.1"/>
    <property type="molecule type" value="Genomic_DNA"/>
</dbReference>